<dbReference type="EMBL" id="JAPCWZ010000007">
    <property type="protein sequence ID" value="KAK8856000.1"/>
    <property type="molecule type" value="Genomic_DNA"/>
</dbReference>
<keyword evidence="3" id="KW-1185">Reference proteome</keyword>
<accession>A0ABR2I1W7</accession>
<evidence type="ECO:0000313" key="3">
    <source>
        <dbReference type="Proteomes" id="UP001390339"/>
    </source>
</evidence>
<dbReference type="PROSITE" id="PS50011">
    <property type="entry name" value="PROTEIN_KINASE_DOM"/>
    <property type="match status" value="1"/>
</dbReference>
<evidence type="ECO:0000313" key="2">
    <source>
        <dbReference type="EMBL" id="KAK8856000.1"/>
    </source>
</evidence>
<gene>
    <name evidence="2" type="ORF">PGQ11_011912</name>
</gene>
<dbReference type="InterPro" id="IPR004147">
    <property type="entry name" value="ABC1_dom"/>
</dbReference>
<dbReference type="Pfam" id="PF03109">
    <property type="entry name" value="ABC1"/>
    <property type="match status" value="1"/>
</dbReference>
<organism evidence="2 3">
    <name type="scientific">Apiospora arundinis</name>
    <dbReference type="NCBI Taxonomy" id="335852"/>
    <lineage>
        <taxon>Eukaryota</taxon>
        <taxon>Fungi</taxon>
        <taxon>Dikarya</taxon>
        <taxon>Ascomycota</taxon>
        <taxon>Pezizomycotina</taxon>
        <taxon>Sordariomycetes</taxon>
        <taxon>Xylariomycetidae</taxon>
        <taxon>Amphisphaeriales</taxon>
        <taxon>Apiosporaceae</taxon>
        <taxon>Apiospora</taxon>
    </lineage>
</organism>
<dbReference type="Proteomes" id="UP001390339">
    <property type="component" value="Unassembled WGS sequence"/>
</dbReference>
<feature type="domain" description="Protein kinase" evidence="1">
    <location>
        <begin position="80"/>
        <end position="301"/>
    </location>
</feature>
<name>A0ABR2I1W7_9PEZI</name>
<dbReference type="Gene3D" id="1.10.510.10">
    <property type="entry name" value="Transferase(Phosphotransferase) domain 1"/>
    <property type="match status" value="1"/>
</dbReference>
<dbReference type="SUPFAM" id="SSF56112">
    <property type="entry name" value="Protein kinase-like (PK-like)"/>
    <property type="match status" value="1"/>
</dbReference>
<sequence>MATPKPNVVLSLVDHVTGGVTIRARVNDLIRYINVPRQLVVKHNLLHNADERDRLVLEREYPDGAKCLELHEDEFGQPALRPLDVILQGIKGIFYGLQLDYESFENVVPVSKPSITVTANGPSDRLCKAEHPLMQSYGKLILKIAELPDNLTSPDNPLWPRTKRLEAELLQELKMHRAVIELGLGIAPQIFGLVTEKGRGAIGYFMEYPEGSRTFAELDKNDGHKMTEDEKQACRDTLKKLHQAGFLHGDIHPGNLVRRADGSVMLIDYQATQRVSLAEVPSSTQEIERVNKLESWMNMLS</sequence>
<dbReference type="InterPro" id="IPR011009">
    <property type="entry name" value="Kinase-like_dom_sf"/>
</dbReference>
<proteinExistence type="predicted"/>
<protein>
    <recommendedName>
        <fullName evidence="1">Protein kinase domain-containing protein</fullName>
    </recommendedName>
</protein>
<comment type="caution">
    <text evidence="2">The sequence shown here is derived from an EMBL/GenBank/DDBJ whole genome shotgun (WGS) entry which is preliminary data.</text>
</comment>
<evidence type="ECO:0000259" key="1">
    <source>
        <dbReference type="PROSITE" id="PS50011"/>
    </source>
</evidence>
<dbReference type="InterPro" id="IPR000719">
    <property type="entry name" value="Prot_kinase_dom"/>
</dbReference>
<reference evidence="2 3" key="1">
    <citation type="journal article" date="2024" name="IMA Fungus">
        <title>Apiospora arundinis, a panoply of carbohydrate-active enzymes and secondary metabolites.</title>
        <authorList>
            <person name="Sorensen T."/>
            <person name="Petersen C."/>
            <person name="Muurmann A.T."/>
            <person name="Christiansen J.V."/>
            <person name="Brundto M.L."/>
            <person name="Overgaard C.K."/>
            <person name="Boysen A.T."/>
            <person name="Wollenberg R.D."/>
            <person name="Larsen T.O."/>
            <person name="Sorensen J.L."/>
            <person name="Nielsen K.L."/>
            <person name="Sondergaard T.E."/>
        </authorList>
    </citation>
    <scope>NUCLEOTIDE SEQUENCE [LARGE SCALE GENOMIC DNA]</scope>
    <source>
        <strain evidence="2 3">AAU 773</strain>
    </source>
</reference>